<dbReference type="OrthoDB" id="6152887at2759"/>
<comment type="caution">
    <text evidence="12">The sequence shown here is derived from an EMBL/GenBank/DDBJ whole genome shotgun (WGS) entry which is preliminary data.</text>
</comment>
<dbReference type="InterPro" id="IPR036179">
    <property type="entry name" value="Ig-like_dom_sf"/>
</dbReference>
<dbReference type="GO" id="GO:0006955">
    <property type="term" value="P:immune response"/>
    <property type="evidence" value="ECO:0007669"/>
    <property type="project" value="TreeGrafter"/>
</dbReference>
<evidence type="ECO:0000256" key="5">
    <source>
        <dbReference type="ARBA" id="ARBA00022989"/>
    </source>
</evidence>
<dbReference type="GO" id="GO:0007166">
    <property type="term" value="P:cell surface receptor signaling pathway"/>
    <property type="evidence" value="ECO:0007669"/>
    <property type="project" value="TreeGrafter"/>
</dbReference>
<keyword evidence="8" id="KW-0675">Receptor</keyword>
<reference evidence="12" key="1">
    <citation type="thesis" date="2020" institute="ProQuest LLC" country="789 East Eisenhower Parkway, Ann Arbor, MI, USA">
        <title>Comparative Genomics and Chromosome Evolution.</title>
        <authorList>
            <person name="Mudd A.B."/>
        </authorList>
    </citation>
    <scope>NUCLEOTIDE SEQUENCE</scope>
    <source>
        <strain evidence="12">HN-11 Male</strain>
        <tissue evidence="12">Kidney and liver</tissue>
    </source>
</reference>
<evidence type="ECO:0000313" key="13">
    <source>
        <dbReference type="Proteomes" id="UP000770717"/>
    </source>
</evidence>
<protein>
    <recommendedName>
        <fullName evidence="11">Ig-like domain-containing protein</fullName>
    </recommendedName>
</protein>
<dbReference type="InterPro" id="IPR013783">
    <property type="entry name" value="Ig-like_fold"/>
</dbReference>
<keyword evidence="13" id="KW-1185">Reference proteome</keyword>
<keyword evidence="5" id="KW-1133">Transmembrane helix</keyword>
<keyword evidence="4" id="KW-0732">Signal</keyword>
<feature type="domain" description="Ig-like" evidence="11">
    <location>
        <begin position="128"/>
        <end position="234"/>
    </location>
</feature>
<evidence type="ECO:0000259" key="11">
    <source>
        <dbReference type="PROSITE" id="PS50835"/>
    </source>
</evidence>
<evidence type="ECO:0000256" key="6">
    <source>
        <dbReference type="ARBA" id="ARBA00023136"/>
    </source>
</evidence>
<dbReference type="Gene3D" id="2.60.40.10">
    <property type="entry name" value="Immunoglobulins"/>
    <property type="match status" value="3"/>
</dbReference>
<feature type="domain" description="Ig-like" evidence="11">
    <location>
        <begin position="1"/>
        <end position="106"/>
    </location>
</feature>
<evidence type="ECO:0000256" key="1">
    <source>
        <dbReference type="ARBA" id="ARBA00004251"/>
    </source>
</evidence>
<dbReference type="InterPro" id="IPR013106">
    <property type="entry name" value="Ig_V-set"/>
</dbReference>
<dbReference type="EMBL" id="WNTK01002472">
    <property type="protein sequence ID" value="KAG9466005.1"/>
    <property type="molecule type" value="Genomic_DNA"/>
</dbReference>
<proteinExistence type="predicted"/>
<dbReference type="PANTHER" id="PTHR25466:SF9">
    <property type="entry name" value="FIBRONECTIN TYPE-III DOMAIN-CONTAINING PROTEIN"/>
    <property type="match status" value="1"/>
</dbReference>
<dbReference type="InterPro" id="IPR007110">
    <property type="entry name" value="Ig-like_dom"/>
</dbReference>
<dbReference type="GO" id="GO:0071222">
    <property type="term" value="P:cellular response to lipopolysaccharide"/>
    <property type="evidence" value="ECO:0007669"/>
    <property type="project" value="TreeGrafter"/>
</dbReference>
<dbReference type="GO" id="GO:0042102">
    <property type="term" value="P:positive regulation of T cell proliferation"/>
    <property type="evidence" value="ECO:0007669"/>
    <property type="project" value="TreeGrafter"/>
</dbReference>
<feature type="non-terminal residue" evidence="12">
    <location>
        <position position="350"/>
    </location>
</feature>
<dbReference type="InterPro" id="IPR051713">
    <property type="entry name" value="T-cell_Activation_Regulation"/>
</dbReference>
<dbReference type="SUPFAM" id="SSF48726">
    <property type="entry name" value="Immunoglobulin"/>
    <property type="match status" value="3"/>
</dbReference>
<dbReference type="GO" id="GO:0042130">
    <property type="term" value="P:negative regulation of T cell proliferation"/>
    <property type="evidence" value="ECO:0007669"/>
    <property type="project" value="TreeGrafter"/>
</dbReference>
<sequence length="350" mass="39897">TCWASDYCIYQPKTLSVKEGESVTIPCSYTYAESRRGKTQITVTWWERDGIFCNNIKENITDRSGNITDEYKDRISAVHHRDNRTASITIRGLKAADGVTFCCRVTIFTAGSAPFPWYSLYGTSLVFPDGRSVTQMEELIAVPGEEMIIPCHYPLEILGEALQVTWYRGNSDLCILDDRGYTWTSAHTYNRFSPVNFPEDVSLHIHSVQKDNDQLRYCCRVTISNGQTMQSRYSTELTVPGRTGESVILTCSYSGYNESDVLAVNIYWRLGNITGPYVYHPYKEMVHPSYRGRTEITGSADLHIRGLQRSDNSTYYCFVMLRLCAGSYRYEKLIQYGEGTRLIVTGKEQQ</sequence>
<accession>A0A8J6BLJ8</accession>
<dbReference type="AlphaFoldDB" id="A0A8J6BLJ8"/>
<evidence type="ECO:0000256" key="8">
    <source>
        <dbReference type="ARBA" id="ARBA00023170"/>
    </source>
</evidence>
<dbReference type="PROSITE" id="PS50835">
    <property type="entry name" value="IG_LIKE"/>
    <property type="match status" value="3"/>
</dbReference>
<keyword evidence="3" id="KW-0812">Transmembrane</keyword>
<keyword evidence="7" id="KW-1015">Disulfide bond</keyword>
<gene>
    <name evidence="12" type="ORF">GDO78_017374</name>
</gene>
<keyword evidence="2" id="KW-1003">Cell membrane</keyword>
<evidence type="ECO:0000313" key="12">
    <source>
        <dbReference type="EMBL" id="KAG9466005.1"/>
    </source>
</evidence>
<evidence type="ECO:0000256" key="7">
    <source>
        <dbReference type="ARBA" id="ARBA00023157"/>
    </source>
</evidence>
<organism evidence="12 13">
    <name type="scientific">Eleutherodactylus coqui</name>
    <name type="common">Puerto Rican coqui</name>
    <dbReference type="NCBI Taxonomy" id="57060"/>
    <lineage>
        <taxon>Eukaryota</taxon>
        <taxon>Metazoa</taxon>
        <taxon>Chordata</taxon>
        <taxon>Craniata</taxon>
        <taxon>Vertebrata</taxon>
        <taxon>Euteleostomi</taxon>
        <taxon>Amphibia</taxon>
        <taxon>Batrachia</taxon>
        <taxon>Anura</taxon>
        <taxon>Neobatrachia</taxon>
        <taxon>Hyloidea</taxon>
        <taxon>Eleutherodactylidae</taxon>
        <taxon>Eleutherodactylinae</taxon>
        <taxon>Eleutherodactylus</taxon>
        <taxon>Eleutherodactylus</taxon>
    </lineage>
</organism>
<dbReference type="Proteomes" id="UP000770717">
    <property type="component" value="Unassembled WGS sequence"/>
</dbReference>
<dbReference type="SMART" id="SM00409">
    <property type="entry name" value="IG"/>
    <property type="match status" value="3"/>
</dbReference>
<evidence type="ECO:0000256" key="9">
    <source>
        <dbReference type="ARBA" id="ARBA00023180"/>
    </source>
</evidence>
<evidence type="ECO:0000256" key="4">
    <source>
        <dbReference type="ARBA" id="ARBA00022729"/>
    </source>
</evidence>
<dbReference type="Pfam" id="PF07686">
    <property type="entry name" value="V-set"/>
    <property type="match status" value="2"/>
</dbReference>
<dbReference type="SMART" id="SM00406">
    <property type="entry name" value="IGv"/>
    <property type="match status" value="2"/>
</dbReference>
<dbReference type="GO" id="GO:0031295">
    <property type="term" value="P:T cell costimulation"/>
    <property type="evidence" value="ECO:0007669"/>
    <property type="project" value="TreeGrafter"/>
</dbReference>
<feature type="domain" description="Ig-like" evidence="11">
    <location>
        <begin position="244"/>
        <end position="319"/>
    </location>
</feature>
<dbReference type="InterPro" id="IPR003599">
    <property type="entry name" value="Ig_sub"/>
</dbReference>
<keyword evidence="10" id="KW-0393">Immunoglobulin domain</keyword>
<evidence type="ECO:0000256" key="3">
    <source>
        <dbReference type="ARBA" id="ARBA00022692"/>
    </source>
</evidence>
<evidence type="ECO:0000256" key="10">
    <source>
        <dbReference type="ARBA" id="ARBA00023319"/>
    </source>
</evidence>
<comment type="subcellular location">
    <subcellularLocation>
        <location evidence="1">Cell membrane</location>
        <topology evidence="1">Single-pass type I membrane protein</topology>
    </subcellularLocation>
</comment>
<keyword evidence="6" id="KW-0472">Membrane</keyword>
<name>A0A8J6BLJ8_ELECQ</name>
<dbReference type="GO" id="GO:0009897">
    <property type="term" value="C:external side of plasma membrane"/>
    <property type="evidence" value="ECO:0007669"/>
    <property type="project" value="TreeGrafter"/>
</dbReference>
<keyword evidence="9" id="KW-0325">Glycoprotein</keyword>
<feature type="non-terminal residue" evidence="12">
    <location>
        <position position="1"/>
    </location>
</feature>
<evidence type="ECO:0000256" key="2">
    <source>
        <dbReference type="ARBA" id="ARBA00022475"/>
    </source>
</evidence>
<dbReference type="PANTHER" id="PTHR25466">
    <property type="entry name" value="T-LYMPHOCYTE ACTIVATION ANTIGEN"/>
    <property type="match status" value="1"/>
</dbReference>